<dbReference type="Proteomes" id="UP000249304">
    <property type="component" value="Unassembled WGS sequence"/>
</dbReference>
<dbReference type="Gene3D" id="1.10.10.60">
    <property type="entry name" value="Homeodomain-like"/>
    <property type="match status" value="1"/>
</dbReference>
<gene>
    <name evidence="6" type="ORF">C1J01_45790</name>
</gene>
<dbReference type="PROSITE" id="PS00041">
    <property type="entry name" value="HTH_ARAC_FAMILY_1"/>
    <property type="match status" value="1"/>
</dbReference>
<keyword evidence="2" id="KW-0238">DNA-binding</keyword>
<dbReference type="PRINTS" id="PR00032">
    <property type="entry name" value="HTHARAC"/>
</dbReference>
<comment type="caution">
    <text evidence="6">The sequence shown here is derived from an EMBL/GenBank/DDBJ whole genome shotgun (WGS) entry which is preliminary data.</text>
</comment>
<keyword evidence="7" id="KW-1185">Reference proteome</keyword>
<accession>A0A2W2DUX2</accession>
<name>A0A2W2DUX2_9ACTN</name>
<dbReference type="SMART" id="SM00342">
    <property type="entry name" value="HTH_ARAC"/>
    <property type="match status" value="1"/>
</dbReference>
<evidence type="ECO:0000313" key="7">
    <source>
        <dbReference type="Proteomes" id="UP000249304"/>
    </source>
</evidence>
<dbReference type="InterPro" id="IPR037923">
    <property type="entry name" value="HTH-like"/>
</dbReference>
<keyword evidence="1" id="KW-0805">Transcription regulation</keyword>
<evidence type="ECO:0000256" key="1">
    <source>
        <dbReference type="ARBA" id="ARBA00023015"/>
    </source>
</evidence>
<dbReference type="InterPro" id="IPR050204">
    <property type="entry name" value="AraC_XylS_family_regulators"/>
</dbReference>
<dbReference type="GO" id="GO:0003700">
    <property type="term" value="F:DNA-binding transcription factor activity"/>
    <property type="evidence" value="ECO:0007669"/>
    <property type="project" value="InterPro"/>
</dbReference>
<evidence type="ECO:0000313" key="6">
    <source>
        <dbReference type="EMBL" id="PZG03558.1"/>
    </source>
</evidence>
<dbReference type="AlphaFoldDB" id="A0A2W2DUX2"/>
<organism evidence="6 7">
    <name type="scientific">Nonomuraea aridisoli</name>
    <dbReference type="NCBI Taxonomy" id="2070368"/>
    <lineage>
        <taxon>Bacteria</taxon>
        <taxon>Bacillati</taxon>
        <taxon>Actinomycetota</taxon>
        <taxon>Actinomycetes</taxon>
        <taxon>Streptosporangiales</taxon>
        <taxon>Streptosporangiaceae</taxon>
        <taxon>Nonomuraea</taxon>
    </lineage>
</organism>
<dbReference type="GO" id="GO:0043565">
    <property type="term" value="F:sequence-specific DNA binding"/>
    <property type="evidence" value="ECO:0007669"/>
    <property type="project" value="InterPro"/>
</dbReference>
<dbReference type="SUPFAM" id="SSF46689">
    <property type="entry name" value="Homeodomain-like"/>
    <property type="match status" value="2"/>
</dbReference>
<dbReference type="InterPro" id="IPR018060">
    <property type="entry name" value="HTH_AraC"/>
</dbReference>
<keyword evidence="3" id="KW-0010">Activator</keyword>
<dbReference type="PROSITE" id="PS01124">
    <property type="entry name" value="HTH_ARAC_FAMILY_2"/>
    <property type="match status" value="1"/>
</dbReference>
<dbReference type="InterPro" id="IPR003313">
    <property type="entry name" value="AraC-bd"/>
</dbReference>
<dbReference type="InterPro" id="IPR018062">
    <property type="entry name" value="HTH_AraC-typ_CS"/>
</dbReference>
<protein>
    <submittedName>
        <fullName evidence="6">AraC family transcriptional regulator</fullName>
    </submittedName>
</protein>
<evidence type="ECO:0000256" key="4">
    <source>
        <dbReference type="ARBA" id="ARBA00023163"/>
    </source>
</evidence>
<dbReference type="InterPro" id="IPR009057">
    <property type="entry name" value="Homeodomain-like_sf"/>
</dbReference>
<dbReference type="OrthoDB" id="2060755at2"/>
<dbReference type="PANTHER" id="PTHR46796">
    <property type="entry name" value="HTH-TYPE TRANSCRIPTIONAL ACTIVATOR RHAS-RELATED"/>
    <property type="match status" value="1"/>
</dbReference>
<dbReference type="EMBL" id="POUD01000421">
    <property type="protein sequence ID" value="PZG03558.1"/>
    <property type="molecule type" value="Genomic_DNA"/>
</dbReference>
<dbReference type="SUPFAM" id="SSF51215">
    <property type="entry name" value="Regulatory protein AraC"/>
    <property type="match status" value="1"/>
</dbReference>
<evidence type="ECO:0000259" key="5">
    <source>
        <dbReference type="PROSITE" id="PS01124"/>
    </source>
</evidence>
<feature type="domain" description="HTH araC/xylS-type" evidence="5">
    <location>
        <begin position="212"/>
        <end position="309"/>
    </location>
</feature>
<proteinExistence type="predicted"/>
<evidence type="ECO:0000256" key="3">
    <source>
        <dbReference type="ARBA" id="ARBA00023159"/>
    </source>
</evidence>
<evidence type="ECO:0000256" key="2">
    <source>
        <dbReference type="ARBA" id="ARBA00023125"/>
    </source>
</evidence>
<sequence>MPVVAAPRRQNRCSTCSSTASGSKCLTSGNASPLSWNGHSKVAGPRVVAMRVQDVNGTQLAVVTPASGGFPRHSHDEYVISAGLCGRERVRLDRASFDVDLDEVTVYNPGQVQSCTTSTPAERAYTCVSWYVPPAVLGALTGGPPPVFDRPVVRDARLRAELLRAARELAGGLDEAAVVEERLTVMVLRLLDVASPARRAPLGPAPGDARIAGVLERLRADLSRPPRLAELADAAGMSREHLVRSFTRATGCPPYAWHLQARLAEGRRRLRAEARVADVAHDLGFADQAHFHRHFTAAYAVTPGRYRSAVNI</sequence>
<keyword evidence="4" id="KW-0804">Transcription</keyword>
<dbReference type="InterPro" id="IPR020449">
    <property type="entry name" value="Tscrpt_reg_AraC-type_HTH"/>
</dbReference>
<reference evidence="6 7" key="1">
    <citation type="submission" date="2018-01" db="EMBL/GenBank/DDBJ databases">
        <title>Draft genome sequence of Nonomuraea sp. KC333.</title>
        <authorList>
            <person name="Sahin N."/>
            <person name="Saygin H."/>
            <person name="Ay H."/>
        </authorList>
    </citation>
    <scope>NUCLEOTIDE SEQUENCE [LARGE SCALE GENOMIC DNA]</scope>
    <source>
        <strain evidence="6 7">KC333</strain>
    </source>
</reference>
<dbReference type="PANTHER" id="PTHR46796:SF2">
    <property type="entry name" value="TRANSCRIPTIONAL REGULATORY PROTEIN"/>
    <property type="match status" value="1"/>
</dbReference>
<dbReference type="Pfam" id="PF12833">
    <property type="entry name" value="HTH_18"/>
    <property type="match status" value="1"/>
</dbReference>
<dbReference type="Pfam" id="PF02311">
    <property type="entry name" value="AraC_binding"/>
    <property type="match status" value="1"/>
</dbReference>